<gene>
    <name evidence="10" type="ORF">C8P69_102199</name>
</gene>
<dbReference type="CDD" id="cd07332">
    <property type="entry name" value="M48C_Oma1_like"/>
    <property type="match status" value="1"/>
</dbReference>
<comment type="caution">
    <text evidence="10">The sequence shown here is derived from an EMBL/GenBank/DDBJ whole genome shotgun (WGS) entry which is preliminary data.</text>
</comment>
<dbReference type="PANTHER" id="PTHR22726">
    <property type="entry name" value="METALLOENDOPEPTIDASE OMA1"/>
    <property type="match status" value="1"/>
</dbReference>
<keyword evidence="11" id="KW-1185">Reference proteome</keyword>
<dbReference type="GO" id="GO:0051603">
    <property type="term" value="P:proteolysis involved in protein catabolic process"/>
    <property type="evidence" value="ECO:0007669"/>
    <property type="project" value="TreeGrafter"/>
</dbReference>
<dbReference type="PANTHER" id="PTHR22726:SF1">
    <property type="entry name" value="METALLOENDOPEPTIDASE OMA1, MITOCHONDRIAL"/>
    <property type="match status" value="1"/>
</dbReference>
<feature type="domain" description="DUF7092" evidence="9">
    <location>
        <begin position="4"/>
        <end position="84"/>
    </location>
</feature>
<reference evidence="10 11" key="1">
    <citation type="submission" date="2018-04" db="EMBL/GenBank/DDBJ databases">
        <title>Genomic Encyclopedia of Archaeal and Bacterial Type Strains, Phase II (KMG-II): from individual species to whole genera.</title>
        <authorList>
            <person name="Goeker M."/>
        </authorList>
    </citation>
    <scope>NUCLEOTIDE SEQUENCE [LARGE SCALE GENOMIC DNA]</scope>
    <source>
        <strain evidence="10 11">DSM 25521</strain>
    </source>
</reference>
<comment type="cofactor">
    <cofactor evidence="6">
        <name>Zn(2+)</name>
        <dbReference type="ChEBI" id="CHEBI:29105"/>
    </cofactor>
    <text evidence="6">Binds 1 zinc ion per subunit.</text>
</comment>
<dbReference type="EMBL" id="PZZL01000002">
    <property type="protein sequence ID" value="PTM60816.1"/>
    <property type="molecule type" value="Genomic_DNA"/>
</dbReference>
<keyword evidence="1 6" id="KW-0645">Protease</keyword>
<feature type="transmembrane region" description="Helical" evidence="7">
    <location>
        <begin position="105"/>
        <end position="124"/>
    </location>
</feature>
<evidence type="ECO:0000259" key="8">
    <source>
        <dbReference type="Pfam" id="PF01435"/>
    </source>
</evidence>
<evidence type="ECO:0000313" key="10">
    <source>
        <dbReference type="EMBL" id="PTM60816.1"/>
    </source>
</evidence>
<organism evidence="10 11">
    <name type="scientific">Phreatobacter oligotrophus</name>
    <dbReference type="NCBI Taxonomy" id="1122261"/>
    <lineage>
        <taxon>Bacteria</taxon>
        <taxon>Pseudomonadati</taxon>
        <taxon>Pseudomonadota</taxon>
        <taxon>Alphaproteobacteria</taxon>
        <taxon>Hyphomicrobiales</taxon>
        <taxon>Phreatobacteraceae</taxon>
        <taxon>Phreatobacter</taxon>
    </lineage>
</organism>
<name>A0A2T4ZG13_9HYPH</name>
<dbReference type="GO" id="GO:0004222">
    <property type="term" value="F:metalloendopeptidase activity"/>
    <property type="evidence" value="ECO:0007669"/>
    <property type="project" value="InterPro"/>
</dbReference>
<dbReference type="InterPro" id="IPR055518">
    <property type="entry name" value="DUF7092"/>
</dbReference>
<dbReference type="InterPro" id="IPR001915">
    <property type="entry name" value="Peptidase_M48"/>
</dbReference>
<dbReference type="OrthoDB" id="9810445at2"/>
<dbReference type="Pfam" id="PF23368">
    <property type="entry name" value="DUF7092"/>
    <property type="match status" value="1"/>
</dbReference>
<keyword evidence="2" id="KW-0479">Metal-binding</keyword>
<feature type="domain" description="Peptidase M48" evidence="8">
    <location>
        <begin position="177"/>
        <end position="342"/>
    </location>
</feature>
<keyword evidence="7" id="KW-0472">Membrane</keyword>
<sequence>MPSISARYYDGITSRRQAVEVSLHPEGLAIFSGEGFVVARWPYAAIRRIEGFRGTGLAITRVPEPGSSAEPRLEVDDPAFAAELSARAPLSLTGAEGGRRERRSVVLWALAAVVSLMGLAYWGLPALASSIAPLVPASVEQRLGAAMDPQVRTEFGGPRGLKTCSAPAGVAALADLVGRYERAAGLHVPLTVVVLDSGMVNAFALPGGYIYVMRGLIDKARGPDEVAGVLGHEIGHVRHRHGLQAAIQSGGLAFLLGTVFGDFAGGTAILIASRTLLSSAFSRDAERQADAFGVDLMLRAGGDPEGLARFFRIAGADGMPGVLTWLNSHPAGPEREAAIRKLAENKPVVAPALSPAQWQALRAICSTTS</sequence>
<keyword evidence="7" id="KW-0812">Transmembrane</keyword>
<proteinExistence type="inferred from homology"/>
<evidence type="ECO:0000256" key="1">
    <source>
        <dbReference type="ARBA" id="ARBA00022670"/>
    </source>
</evidence>
<evidence type="ECO:0000256" key="5">
    <source>
        <dbReference type="ARBA" id="ARBA00023049"/>
    </source>
</evidence>
<dbReference type="GO" id="GO:0016020">
    <property type="term" value="C:membrane"/>
    <property type="evidence" value="ECO:0007669"/>
    <property type="project" value="TreeGrafter"/>
</dbReference>
<keyword evidence="7" id="KW-1133">Transmembrane helix</keyword>
<evidence type="ECO:0000259" key="9">
    <source>
        <dbReference type="Pfam" id="PF23368"/>
    </source>
</evidence>
<dbReference type="AlphaFoldDB" id="A0A2T4ZG13"/>
<evidence type="ECO:0000313" key="11">
    <source>
        <dbReference type="Proteomes" id="UP000241808"/>
    </source>
</evidence>
<dbReference type="Gene3D" id="3.30.2010.10">
    <property type="entry name" value="Metalloproteases ('zincins'), catalytic domain"/>
    <property type="match status" value="1"/>
</dbReference>
<accession>A0A2T4ZG13</accession>
<protein>
    <submittedName>
        <fullName evidence="10">Peptidase M48-like protein</fullName>
    </submittedName>
</protein>
<keyword evidence="4 6" id="KW-0862">Zinc</keyword>
<keyword evidence="5 6" id="KW-0482">Metalloprotease</keyword>
<evidence type="ECO:0000256" key="7">
    <source>
        <dbReference type="SAM" id="Phobius"/>
    </source>
</evidence>
<dbReference type="InterPro" id="IPR051156">
    <property type="entry name" value="Mito/Outer_Membr_Metalloprot"/>
</dbReference>
<evidence type="ECO:0000256" key="3">
    <source>
        <dbReference type="ARBA" id="ARBA00022801"/>
    </source>
</evidence>
<evidence type="ECO:0000256" key="6">
    <source>
        <dbReference type="RuleBase" id="RU003983"/>
    </source>
</evidence>
<comment type="similarity">
    <text evidence="6">Belongs to the peptidase M48 family.</text>
</comment>
<evidence type="ECO:0000256" key="2">
    <source>
        <dbReference type="ARBA" id="ARBA00022723"/>
    </source>
</evidence>
<dbReference type="RefSeq" id="WP_108174761.1">
    <property type="nucleotide sequence ID" value="NZ_PZZL01000002.1"/>
</dbReference>
<evidence type="ECO:0000256" key="4">
    <source>
        <dbReference type="ARBA" id="ARBA00022833"/>
    </source>
</evidence>
<dbReference type="GO" id="GO:0046872">
    <property type="term" value="F:metal ion binding"/>
    <property type="evidence" value="ECO:0007669"/>
    <property type="project" value="UniProtKB-KW"/>
</dbReference>
<dbReference type="Pfam" id="PF01435">
    <property type="entry name" value="Peptidase_M48"/>
    <property type="match status" value="1"/>
</dbReference>
<keyword evidence="3 6" id="KW-0378">Hydrolase</keyword>
<dbReference type="Proteomes" id="UP000241808">
    <property type="component" value="Unassembled WGS sequence"/>
</dbReference>